<name>A0A8J5F2G1_ZINOF</name>
<proteinExistence type="predicted"/>
<protein>
    <recommendedName>
        <fullName evidence="2">DUF676 domain-containing protein</fullName>
    </recommendedName>
</protein>
<dbReference type="InterPro" id="IPR007751">
    <property type="entry name" value="DUF676_lipase-like"/>
</dbReference>
<accession>A0A8J5F2G1</accession>
<dbReference type="AlphaFoldDB" id="A0A8J5F2G1"/>
<evidence type="ECO:0000313" key="3">
    <source>
        <dbReference type="EMBL" id="KAG6480168.1"/>
    </source>
</evidence>
<dbReference type="Pfam" id="PF05057">
    <property type="entry name" value="DUF676"/>
    <property type="match status" value="1"/>
</dbReference>
<dbReference type="InterPro" id="IPR044294">
    <property type="entry name" value="Lipase-like"/>
</dbReference>
<dbReference type="SUPFAM" id="SSF53474">
    <property type="entry name" value="alpha/beta-Hydrolases"/>
    <property type="match status" value="1"/>
</dbReference>
<dbReference type="EMBL" id="JACMSC010000017">
    <property type="protein sequence ID" value="KAG6480168.1"/>
    <property type="molecule type" value="Genomic_DNA"/>
</dbReference>
<evidence type="ECO:0000259" key="2">
    <source>
        <dbReference type="Pfam" id="PF05057"/>
    </source>
</evidence>
<feature type="domain" description="DUF676" evidence="2">
    <location>
        <begin position="176"/>
        <end position="398"/>
    </location>
</feature>
<reference evidence="3 4" key="1">
    <citation type="submission" date="2020-08" db="EMBL/GenBank/DDBJ databases">
        <title>Plant Genome Project.</title>
        <authorList>
            <person name="Zhang R.-G."/>
        </authorList>
    </citation>
    <scope>NUCLEOTIDE SEQUENCE [LARGE SCALE GENOMIC DNA]</scope>
    <source>
        <tissue evidence="3">Rhizome</tissue>
    </source>
</reference>
<dbReference type="Proteomes" id="UP000734854">
    <property type="component" value="Unassembled WGS sequence"/>
</dbReference>
<evidence type="ECO:0000313" key="4">
    <source>
        <dbReference type="Proteomes" id="UP000734854"/>
    </source>
</evidence>
<keyword evidence="4" id="KW-1185">Reference proteome</keyword>
<dbReference type="Gene3D" id="3.40.50.1820">
    <property type="entry name" value="alpha/beta hydrolase"/>
    <property type="match status" value="1"/>
</dbReference>
<dbReference type="PANTHER" id="PTHR12482">
    <property type="entry name" value="LIPASE ROG1-RELATED-RELATED"/>
    <property type="match status" value="1"/>
</dbReference>
<evidence type="ECO:0000256" key="1">
    <source>
        <dbReference type="SAM" id="MobiDB-lite"/>
    </source>
</evidence>
<dbReference type="PANTHER" id="PTHR12482:SF11">
    <property type="entry name" value="LIPASE YOR059C ISOFORM X1"/>
    <property type="match status" value="1"/>
</dbReference>
<sequence>MKFRPPPQLSAAGSTASVSLSSFPSPPVTLKMMAPPFLTPHHGNEEEDEAGTVFHSQLDSYSVSCSSNPNLSIAYANVSASFEWSIVDAMVVETILTSRDKGVIIDEEGIGALLMALGGGKSQEELTMIFATFRWFQNAINFICAGMNTVWGDLNFRLHSVQGSSMASGTDYDFKQAPDHLLVLVHGIMASPSDWTYAKAELERQLGSNFLIYASSCNGFTKTFDGIDRAGKRLAEEISSVVQKTGSLQRISILAHSLGGLFSRYAIAVLYSTDSLHKDQVDDYRNTNTQMENSLKLGSIAGLQPINFITLATPHLGVRGKKQLPFLLGLPLLEKLAPPIAPILVGRTGQQLFLTDEKPNRPPLLLRMASKSDDLEFISSLNSFRNRILYANVSYDRILSC</sequence>
<dbReference type="FunFam" id="3.40.50.1820:FF:000175">
    <property type="entry name" value="Hydrolase-like protein family"/>
    <property type="match status" value="1"/>
</dbReference>
<comment type="caution">
    <text evidence="3">The sequence shown here is derived from an EMBL/GenBank/DDBJ whole genome shotgun (WGS) entry which is preliminary data.</text>
</comment>
<gene>
    <name evidence="3" type="ORF">ZIOFF_063646</name>
</gene>
<feature type="region of interest" description="Disordered" evidence="1">
    <location>
        <begin position="1"/>
        <end position="20"/>
    </location>
</feature>
<organism evidence="3 4">
    <name type="scientific">Zingiber officinale</name>
    <name type="common">Ginger</name>
    <name type="synonym">Amomum zingiber</name>
    <dbReference type="NCBI Taxonomy" id="94328"/>
    <lineage>
        <taxon>Eukaryota</taxon>
        <taxon>Viridiplantae</taxon>
        <taxon>Streptophyta</taxon>
        <taxon>Embryophyta</taxon>
        <taxon>Tracheophyta</taxon>
        <taxon>Spermatophyta</taxon>
        <taxon>Magnoliopsida</taxon>
        <taxon>Liliopsida</taxon>
        <taxon>Zingiberales</taxon>
        <taxon>Zingiberaceae</taxon>
        <taxon>Zingiber</taxon>
    </lineage>
</organism>
<dbReference type="InterPro" id="IPR029058">
    <property type="entry name" value="AB_hydrolase_fold"/>
</dbReference>